<gene>
    <name evidence="1" type="ORF">OCTVUL_1B001770</name>
</gene>
<keyword evidence="2" id="KW-1185">Reference proteome</keyword>
<reference evidence="1" key="1">
    <citation type="submission" date="2023-08" db="EMBL/GenBank/DDBJ databases">
        <authorList>
            <person name="Alioto T."/>
            <person name="Alioto T."/>
            <person name="Gomez Garrido J."/>
        </authorList>
    </citation>
    <scope>NUCLEOTIDE SEQUENCE</scope>
</reference>
<evidence type="ECO:0000313" key="1">
    <source>
        <dbReference type="EMBL" id="CAI9718601.1"/>
    </source>
</evidence>
<organism evidence="1 2">
    <name type="scientific">Octopus vulgaris</name>
    <name type="common">Common octopus</name>
    <dbReference type="NCBI Taxonomy" id="6645"/>
    <lineage>
        <taxon>Eukaryota</taxon>
        <taxon>Metazoa</taxon>
        <taxon>Spiralia</taxon>
        <taxon>Lophotrochozoa</taxon>
        <taxon>Mollusca</taxon>
        <taxon>Cephalopoda</taxon>
        <taxon>Coleoidea</taxon>
        <taxon>Octopodiformes</taxon>
        <taxon>Octopoda</taxon>
        <taxon>Incirrata</taxon>
        <taxon>Octopodidae</taxon>
        <taxon>Octopus</taxon>
    </lineage>
</organism>
<evidence type="ECO:0000313" key="2">
    <source>
        <dbReference type="Proteomes" id="UP001162480"/>
    </source>
</evidence>
<accession>A0AA36ANB5</accession>
<dbReference type="Proteomes" id="UP001162480">
    <property type="component" value="Chromosome 2"/>
</dbReference>
<name>A0AA36ANB5_OCTVU</name>
<sequence length="113" mass="12784">MNALQLFIICDSNLRILRHNVSVLDGCVSFERDFDIIADLAPRDSHIGFSSYSLSKARYSSSEVVSLTQIIDDDNPQLATNHIESSVLNSVSRTHCIWMNEGRMLSERKCCDF</sequence>
<dbReference type="EMBL" id="OX597815">
    <property type="protein sequence ID" value="CAI9718601.1"/>
    <property type="molecule type" value="Genomic_DNA"/>
</dbReference>
<protein>
    <submittedName>
        <fullName evidence="1">Uncharacterized protein</fullName>
    </submittedName>
</protein>
<proteinExistence type="predicted"/>
<dbReference type="AlphaFoldDB" id="A0AA36ANB5"/>